<sequence>MMWENSHNNAVSNAISRDRFEHVMTNIHCCDNDNLDTNDGLAKVRPLFDKMNQKCSENAPHVKQHSIPYFGRYPGKQFIKGKSVQYGYKLWGATTFYGYIVLFEPYQEQDRK</sequence>
<dbReference type="GO" id="GO:0043565">
    <property type="term" value="F:sequence-specific DNA binding"/>
    <property type="evidence" value="ECO:0007669"/>
    <property type="project" value="TreeGrafter"/>
</dbReference>
<name>A0AAW1IBY1_POPJA</name>
<dbReference type="InterPro" id="IPR029526">
    <property type="entry name" value="PGBD"/>
</dbReference>
<keyword evidence="3" id="KW-1185">Reference proteome</keyword>
<feature type="domain" description="PiggyBac transposable element-derived protein" evidence="1">
    <location>
        <begin position="1"/>
        <end position="111"/>
    </location>
</feature>
<proteinExistence type="predicted"/>
<reference evidence="2 3" key="1">
    <citation type="journal article" date="2024" name="BMC Genomics">
        <title>De novo assembly and annotation of Popillia japonica's genome with initial clues to its potential as an invasive pest.</title>
        <authorList>
            <person name="Cucini C."/>
            <person name="Boschi S."/>
            <person name="Funari R."/>
            <person name="Cardaioli E."/>
            <person name="Iannotti N."/>
            <person name="Marturano G."/>
            <person name="Paoli F."/>
            <person name="Bruttini M."/>
            <person name="Carapelli A."/>
            <person name="Frati F."/>
            <person name="Nardi F."/>
        </authorList>
    </citation>
    <scope>NUCLEOTIDE SEQUENCE [LARGE SCALE GENOMIC DNA]</scope>
    <source>
        <strain evidence="2">DMR45628</strain>
    </source>
</reference>
<dbReference type="PANTHER" id="PTHR47055:SF3">
    <property type="entry name" value="PHORBOL-ESTER_DAG-TYPE DOMAIN-CONTAINING PROTEIN"/>
    <property type="match status" value="1"/>
</dbReference>
<dbReference type="InterPro" id="IPR052638">
    <property type="entry name" value="PiggyBac_TE-derived"/>
</dbReference>
<organism evidence="2 3">
    <name type="scientific">Popillia japonica</name>
    <name type="common">Japanese beetle</name>
    <dbReference type="NCBI Taxonomy" id="7064"/>
    <lineage>
        <taxon>Eukaryota</taxon>
        <taxon>Metazoa</taxon>
        <taxon>Ecdysozoa</taxon>
        <taxon>Arthropoda</taxon>
        <taxon>Hexapoda</taxon>
        <taxon>Insecta</taxon>
        <taxon>Pterygota</taxon>
        <taxon>Neoptera</taxon>
        <taxon>Endopterygota</taxon>
        <taxon>Coleoptera</taxon>
        <taxon>Polyphaga</taxon>
        <taxon>Scarabaeiformia</taxon>
        <taxon>Scarabaeidae</taxon>
        <taxon>Rutelinae</taxon>
        <taxon>Popillia</taxon>
    </lineage>
</organism>
<dbReference type="EMBL" id="JASPKY010000686">
    <property type="protein sequence ID" value="KAK9686737.1"/>
    <property type="molecule type" value="Genomic_DNA"/>
</dbReference>
<protein>
    <submittedName>
        <fullName evidence="2">Transposase IS4</fullName>
    </submittedName>
</protein>
<dbReference type="AlphaFoldDB" id="A0AAW1IBY1"/>
<accession>A0AAW1IBY1</accession>
<gene>
    <name evidence="2" type="ORF">QE152_g36972</name>
</gene>
<dbReference type="PANTHER" id="PTHR47055">
    <property type="entry name" value="DDE_TNP_1_7 DOMAIN-CONTAINING PROTEIN"/>
    <property type="match status" value="1"/>
</dbReference>
<comment type="caution">
    <text evidence="2">The sequence shown here is derived from an EMBL/GenBank/DDBJ whole genome shotgun (WGS) entry which is preliminary data.</text>
</comment>
<evidence type="ECO:0000259" key="1">
    <source>
        <dbReference type="Pfam" id="PF13843"/>
    </source>
</evidence>
<dbReference type="Pfam" id="PF13843">
    <property type="entry name" value="DDE_Tnp_1_7"/>
    <property type="match status" value="1"/>
</dbReference>
<evidence type="ECO:0000313" key="2">
    <source>
        <dbReference type="EMBL" id="KAK9686737.1"/>
    </source>
</evidence>
<dbReference type="Proteomes" id="UP001458880">
    <property type="component" value="Unassembled WGS sequence"/>
</dbReference>
<evidence type="ECO:0000313" key="3">
    <source>
        <dbReference type="Proteomes" id="UP001458880"/>
    </source>
</evidence>